<dbReference type="InterPro" id="IPR010610">
    <property type="entry name" value="EryCIII-like_C"/>
</dbReference>
<comment type="caution">
    <text evidence="6">The sequence shown here is derived from an EMBL/GenBank/DDBJ whole genome shotgun (WGS) entry which is preliminary data.</text>
</comment>
<dbReference type="GO" id="GO:0008194">
    <property type="term" value="F:UDP-glycosyltransferase activity"/>
    <property type="evidence" value="ECO:0007669"/>
    <property type="project" value="InterPro"/>
</dbReference>
<keyword evidence="7" id="KW-1185">Reference proteome</keyword>
<dbReference type="RefSeq" id="WP_184752029.1">
    <property type="nucleotide sequence ID" value="NZ_BAAAJR010000001.1"/>
</dbReference>
<dbReference type="Gene3D" id="3.40.50.2000">
    <property type="entry name" value="Glycogen Phosphorylase B"/>
    <property type="match status" value="2"/>
</dbReference>
<dbReference type="EMBL" id="JACHML010000001">
    <property type="protein sequence ID" value="MBB6392887.1"/>
    <property type="molecule type" value="Genomic_DNA"/>
</dbReference>
<keyword evidence="2" id="KW-0328">Glycosyltransferase</keyword>
<evidence type="ECO:0000256" key="2">
    <source>
        <dbReference type="ARBA" id="ARBA00022676"/>
    </source>
</evidence>
<dbReference type="GO" id="GO:0016758">
    <property type="term" value="F:hexosyltransferase activity"/>
    <property type="evidence" value="ECO:0007669"/>
    <property type="project" value="UniProtKB-ARBA"/>
</dbReference>
<evidence type="ECO:0000256" key="1">
    <source>
        <dbReference type="ARBA" id="ARBA00006962"/>
    </source>
</evidence>
<dbReference type="Pfam" id="PF06722">
    <property type="entry name" value="EryCIII-like_C"/>
    <property type="match status" value="1"/>
</dbReference>
<keyword evidence="3 6" id="KW-0808">Transferase</keyword>
<sequence length="399" mass="42636">MRVLISATGTAGHFLPCVPVARACRDAGHDVRIAVPASFADQARQSGLDVFAFDDPSSAEVAAVFGPIGERMKRHPDSAFDPRLRAETDRTVVREMFGRVDARAALPKLRDLVRQWRPDVIVRDPAEVASLVVAEESGIRSLRCAIGTISMLQMFTDALGGPFAEWEREAGLEPRSLTRSARESPIITTVPPTFDAADMDVAAPRSIVRFRSALPDPSAASLPEWGDPDAPLVYVTFGSVAATMPFGPLFRSVLAALADMPIRVLLTTGHAGSPEELRPWPPNAHVETWWPQDEAMTEAVAVIGHGGFGTTMAALAAGVPQVVLPLFTGDQAINASRVDACRAGVRVDLGHDPAGQLRTALTRVLDDTAYRAGAQRLRDEIAELPPVSSVVHAIVAPAS</sequence>
<evidence type="ECO:0000259" key="4">
    <source>
        <dbReference type="Pfam" id="PF06722"/>
    </source>
</evidence>
<feature type="domain" description="Erythromycin biosynthesis protein CIII-like N-terminal" evidence="5">
    <location>
        <begin position="23"/>
        <end position="149"/>
    </location>
</feature>
<gene>
    <name evidence="6" type="ORF">HD594_003200</name>
</gene>
<reference evidence="6 7" key="1">
    <citation type="submission" date="2020-08" db="EMBL/GenBank/DDBJ databases">
        <title>Sequencing the genomes of 1000 actinobacteria strains.</title>
        <authorList>
            <person name="Klenk H.-P."/>
        </authorList>
    </citation>
    <scope>NUCLEOTIDE SEQUENCE [LARGE SCALE GENOMIC DNA]</scope>
    <source>
        <strain evidence="6 7">DSM 12511</strain>
    </source>
</reference>
<dbReference type="GO" id="GO:0017000">
    <property type="term" value="P:antibiotic biosynthetic process"/>
    <property type="evidence" value="ECO:0007669"/>
    <property type="project" value="UniProtKB-ARBA"/>
</dbReference>
<dbReference type="PANTHER" id="PTHR48050">
    <property type="entry name" value="STEROL 3-BETA-GLUCOSYLTRANSFERASE"/>
    <property type="match status" value="1"/>
</dbReference>
<dbReference type="AlphaFoldDB" id="A0A7X0FTH5"/>
<evidence type="ECO:0000256" key="3">
    <source>
        <dbReference type="ARBA" id="ARBA00022679"/>
    </source>
</evidence>
<protein>
    <submittedName>
        <fullName evidence="6">UDP:flavonoid glycosyltransferase YjiC (YdhE family)</fullName>
    </submittedName>
</protein>
<dbReference type="FunFam" id="3.40.50.2000:FF:000072">
    <property type="entry name" value="Glycosyl transferase"/>
    <property type="match status" value="1"/>
</dbReference>
<accession>A0A7X0FTH5</accession>
<organism evidence="6 7">
    <name type="scientific">Microbacterium thalassium</name>
    <dbReference type="NCBI Taxonomy" id="362649"/>
    <lineage>
        <taxon>Bacteria</taxon>
        <taxon>Bacillati</taxon>
        <taxon>Actinomycetota</taxon>
        <taxon>Actinomycetes</taxon>
        <taxon>Micrococcales</taxon>
        <taxon>Microbacteriaceae</taxon>
        <taxon>Microbacterium</taxon>
    </lineage>
</organism>
<evidence type="ECO:0000313" key="6">
    <source>
        <dbReference type="EMBL" id="MBB6392887.1"/>
    </source>
</evidence>
<dbReference type="CDD" id="cd03784">
    <property type="entry name" value="GT1_Gtf-like"/>
    <property type="match status" value="1"/>
</dbReference>
<dbReference type="Proteomes" id="UP000537775">
    <property type="component" value="Unassembled WGS sequence"/>
</dbReference>
<comment type="similarity">
    <text evidence="1">Belongs to the glycosyltransferase 28 family.</text>
</comment>
<name>A0A7X0FTH5_9MICO</name>
<evidence type="ECO:0000259" key="5">
    <source>
        <dbReference type="Pfam" id="PF21036"/>
    </source>
</evidence>
<proteinExistence type="inferred from homology"/>
<evidence type="ECO:0000313" key="7">
    <source>
        <dbReference type="Proteomes" id="UP000537775"/>
    </source>
</evidence>
<dbReference type="InterPro" id="IPR050426">
    <property type="entry name" value="Glycosyltransferase_28"/>
</dbReference>
<dbReference type="PANTHER" id="PTHR48050:SF13">
    <property type="entry name" value="STEROL 3-BETA-GLUCOSYLTRANSFERASE UGT80A2"/>
    <property type="match status" value="1"/>
</dbReference>
<dbReference type="SUPFAM" id="SSF53756">
    <property type="entry name" value="UDP-Glycosyltransferase/glycogen phosphorylase"/>
    <property type="match status" value="1"/>
</dbReference>
<feature type="domain" description="Erythromycin biosynthesis protein CIII-like C-terminal" evidence="4">
    <location>
        <begin position="252"/>
        <end position="395"/>
    </location>
</feature>
<dbReference type="InterPro" id="IPR048284">
    <property type="entry name" value="EryCIII-like_N"/>
</dbReference>
<dbReference type="Pfam" id="PF21036">
    <property type="entry name" value="EryCIII-like_N"/>
    <property type="match status" value="1"/>
</dbReference>
<dbReference type="InterPro" id="IPR002213">
    <property type="entry name" value="UDP_glucos_trans"/>
</dbReference>